<dbReference type="PIR" id="S75376">
    <property type="entry name" value="S75376"/>
</dbReference>
<dbReference type="EMBL" id="Y08257">
    <property type="protein sequence ID" value="CAA69579.1"/>
    <property type="molecule type" value="Genomic_DNA"/>
</dbReference>
<reference evidence="1" key="1">
    <citation type="journal article" date="1996" name="Mol. Microbiol.">
        <title>Organizational characteristics and information content of an archaeal genome: 156 kb of sequence from Sulfolobus solfataricus P2.</title>
        <authorList>
            <person name="Sensen C.W."/>
            <person name="Klenk H.P."/>
            <person name="Singh R.K."/>
            <person name="Allard G."/>
            <person name="Chan C.C."/>
            <person name="Liu Q.Y."/>
            <person name="Penny S.L."/>
            <person name="Young F."/>
            <person name="Schenk M.E."/>
            <person name="Gaasterland T."/>
            <person name="Doolittle W.F."/>
            <person name="Ragan M.A."/>
            <person name="Charlebois R.L."/>
        </authorList>
    </citation>
    <scope>NUCLEOTIDE SEQUENCE</scope>
    <source>
        <strain evidence="1">P2</strain>
    </source>
</reference>
<accession>P95948</accession>
<evidence type="ECO:0000313" key="1">
    <source>
        <dbReference type="EMBL" id="CAA69579.1"/>
    </source>
</evidence>
<gene>
    <name evidence="1" type="primary">orf c04009</name>
</gene>
<dbReference type="AlphaFoldDB" id="P95948"/>
<organism evidence="1">
    <name type="scientific">Saccharolobus solfataricus</name>
    <name type="common">Sulfolobus solfataricus</name>
    <dbReference type="NCBI Taxonomy" id="2287"/>
    <lineage>
        <taxon>Archaea</taxon>
        <taxon>Thermoproteota</taxon>
        <taxon>Thermoprotei</taxon>
        <taxon>Sulfolobales</taxon>
        <taxon>Sulfolobaceae</taxon>
        <taxon>Saccharolobus</taxon>
    </lineage>
</organism>
<proteinExistence type="predicted"/>
<protein>
    <submittedName>
        <fullName evidence="1">Orf c04009 protein</fullName>
    </submittedName>
</protein>
<name>P95948_SACSO</name>
<sequence>MLFCRPNAKAPLLYPSFFSLLNILTSKSGGIINVDNNLSKYSCSSSDTIIISNLFLSHIASCILSINPWITSIRSPFVGTIIDNLGRLLSLLSKIKFAISPLLPNIYKMI</sequence>